<evidence type="ECO:0000313" key="1">
    <source>
        <dbReference type="EMBL" id="KLO18437.1"/>
    </source>
</evidence>
<sequence>MSASSQNPPMELVRLKITPPDDVRDGCSSSCSILRLRWIEDASSFHHPTRLQARHCSQASSSIHHPFSHRFRIRRASLELPLPLTLSSFALRPWGLRKDSRDFPASHIRTPELLTDLCELTAILPLSATMTAIDENLQYSSTSRARRQKRRYKRRDISTIGRTGLQSRSMAVS</sequence>
<organism evidence="1 2">
    <name type="scientific">Schizopora paradoxa</name>
    <dbReference type="NCBI Taxonomy" id="27342"/>
    <lineage>
        <taxon>Eukaryota</taxon>
        <taxon>Fungi</taxon>
        <taxon>Dikarya</taxon>
        <taxon>Basidiomycota</taxon>
        <taxon>Agaricomycotina</taxon>
        <taxon>Agaricomycetes</taxon>
        <taxon>Hymenochaetales</taxon>
        <taxon>Schizoporaceae</taxon>
        <taxon>Schizopora</taxon>
    </lineage>
</organism>
<proteinExistence type="predicted"/>
<evidence type="ECO:0000313" key="2">
    <source>
        <dbReference type="Proteomes" id="UP000053477"/>
    </source>
</evidence>
<dbReference type="Proteomes" id="UP000053477">
    <property type="component" value="Unassembled WGS sequence"/>
</dbReference>
<reference evidence="1 2" key="1">
    <citation type="submission" date="2015-04" db="EMBL/GenBank/DDBJ databases">
        <title>Complete genome sequence of Schizopora paradoxa KUC8140, a cosmopolitan wood degrader in East Asia.</title>
        <authorList>
            <consortium name="DOE Joint Genome Institute"/>
            <person name="Min B."/>
            <person name="Park H."/>
            <person name="Jang Y."/>
            <person name="Kim J.-J."/>
            <person name="Kim K.H."/>
            <person name="Pangilinan J."/>
            <person name="Lipzen A."/>
            <person name="Riley R."/>
            <person name="Grigoriev I.V."/>
            <person name="Spatafora J.W."/>
            <person name="Choi I.-G."/>
        </authorList>
    </citation>
    <scope>NUCLEOTIDE SEQUENCE [LARGE SCALE GENOMIC DNA]</scope>
    <source>
        <strain evidence="1 2">KUC8140</strain>
    </source>
</reference>
<accession>A0A0H2S3B8</accession>
<name>A0A0H2S3B8_9AGAM</name>
<dbReference type="EMBL" id="KQ085894">
    <property type="protein sequence ID" value="KLO18437.1"/>
    <property type="molecule type" value="Genomic_DNA"/>
</dbReference>
<gene>
    <name evidence="1" type="ORF">SCHPADRAFT_118325</name>
</gene>
<protein>
    <submittedName>
        <fullName evidence="1">Uncharacterized protein</fullName>
    </submittedName>
</protein>
<dbReference type="AlphaFoldDB" id="A0A0H2S3B8"/>
<dbReference type="InParanoid" id="A0A0H2S3B8"/>
<keyword evidence="2" id="KW-1185">Reference proteome</keyword>